<proteinExistence type="predicted"/>
<organism evidence="2">
    <name type="scientific">marine sediment metagenome</name>
    <dbReference type="NCBI Taxonomy" id="412755"/>
    <lineage>
        <taxon>unclassified sequences</taxon>
        <taxon>metagenomes</taxon>
        <taxon>ecological metagenomes</taxon>
    </lineage>
</organism>
<evidence type="ECO:0000313" key="2">
    <source>
        <dbReference type="EMBL" id="GAH25289.1"/>
    </source>
</evidence>
<dbReference type="AlphaFoldDB" id="X1F7B1"/>
<feature type="region of interest" description="Disordered" evidence="1">
    <location>
        <begin position="26"/>
        <end position="47"/>
    </location>
</feature>
<evidence type="ECO:0000256" key="1">
    <source>
        <dbReference type="SAM" id="MobiDB-lite"/>
    </source>
</evidence>
<name>X1F7B1_9ZZZZ</name>
<feature type="non-terminal residue" evidence="2">
    <location>
        <position position="1"/>
    </location>
</feature>
<dbReference type="EMBL" id="BARU01000009">
    <property type="protein sequence ID" value="GAH25289.1"/>
    <property type="molecule type" value="Genomic_DNA"/>
</dbReference>
<sequence length="47" mass="5420">ERGYMTDEEFAEIERDAEEAWEKYEASRAEDDEDECMLTGGIGSMSH</sequence>
<reference evidence="2" key="1">
    <citation type="journal article" date="2014" name="Front. Microbiol.">
        <title>High frequency of phylogenetically diverse reductive dehalogenase-homologous genes in deep subseafloor sedimentary metagenomes.</title>
        <authorList>
            <person name="Kawai M."/>
            <person name="Futagami T."/>
            <person name="Toyoda A."/>
            <person name="Takaki Y."/>
            <person name="Nishi S."/>
            <person name="Hori S."/>
            <person name="Arai W."/>
            <person name="Tsubouchi T."/>
            <person name="Morono Y."/>
            <person name="Uchiyama I."/>
            <person name="Ito T."/>
            <person name="Fujiyama A."/>
            <person name="Inagaki F."/>
            <person name="Takami H."/>
        </authorList>
    </citation>
    <scope>NUCLEOTIDE SEQUENCE</scope>
    <source>
        <strain evidence="2">Expedition CK06-06</strain>
    </source>
</reference>
<comment type="caution">
    <text evidence="2">The sequence shown here is derived from an EMBL/GenBank/DDBJ whole genome shotgun (WGS) entry which is preliminary data.</text>
</comment>
<evidence type="ECO:0008006" key="3">
    <source>
        <dbReference type="Google" id="ProtNLM"/>
    </source>
</evidence>
<gene>
    <name evidence="2" type="ORF">S03H2_00124</name>
</gene>
<accession>X1F7B1</accession>
<protein>
    <recommendedName>
        <fullName evidence="3">SHOCT domain-containing protein</fullName>
    </recommendedName>
</protein>